<proteinExistence type="predicted"/>
<dbReference type="STRING" id="1382798.PK35_06055"/>
<dbReference type="GO" id="GO:0016757">
    <property type="term" value="F:glycosyltransferase activity"/>
    <property type="evidence" value="ECO:0007669"/>
    <property type="project" value="InterPro"/>
</dbReference>
<dbReference type="Proteomes" id="UP000032361">
    <property type="component" value="Unassembled WGS sequence"/>
</dbReference>
<feature type="domain" description="Glycosyl transferase family 1" evidence="1">
    <location>
        <begin position="163"/>
        <end position="317"/>
    </location>
</feature>
<sequence>MKHIVYIGNKANAALKTNLSSIDVLSNLLAAEGFLVTSASHKRNIVLRMLHMLYVCFKNRKTAHYVLIDTYSTLNFYYAFFISMFCRILKLKYIPILHGGNLPKRLQSSAKLSKYIFNNAYVNVAPSAYMEDRFRSFGYSNIINIPNFIEIENYTFKARQFNTIKLLWVRSFSKIYNPILALKVLKALKDEGIDASLCMVGPDVNGNLMEAKKITESENLNVTFTGKLGKTEWIKMAKNYNIFINTTNFDNMPVSVIEAMALGLPVISTNVGGLPFLIQQEKTGILVAPNTVDAFVFNIKKLTANPNYAATLAVEARNYVENFSWEVVKKQWIKLLK</sequence>
<dbReference type="PANTHER" id="PTHR45947">
    <property type="entry name" value="SULFOQUINOVOSYL TRANSFERASE SQD2"/>
    <property type="match status" value="1"/>
</dbReference>
<dbReference type="RefSeq" id="WP_044625808.1">
    <property type="nucleotide sequence ID" value="NZ_JTDV01000003.1"/>
</dbReference>
<dbReference type="EMBL" id="JTDV01000003">
    <property type="protein sequence ID" value="KJD33418.1"/>
    <property type="molecule type" value="Genomic_DNA"/>
</dbReference>
<dbReference type="PATRIC" id="fig|1382798.3.peg.2531"/>
<name>A0A0D7W3Y2_9FLAO</name>
<dbReference type="AlphaFoldDB" id="A0A0D7W3Y2"/>
<organism evidence="2 3">
    <name type="scientific">Neotamlana nanhaiensis</name>
    <dbReference type="NCBI Taxonomy" id="1382798"/>
    <lineage>
        <taxon>Bacteria</taxon>
        <taxon>Pseudomonadati</taxon>
        <taxon>Bacteroidota</taxon>
        <taxon>Flavobacteriia</taxon>
        <taxon>Flavobacteriales</taxon>
        <taxon>Flavobacteriaceae</taxon>
        <taxon>Neotamlana</taxon>
    </lineage>
</organism>
<protein>
    <submittedName>
        <fullName evidence="2">Glycosyl transferase family 1</fullName>
    </submittedName>
</protein>
<gene>
    <name evidence="2" type="ORF">PK35_06055</name>
</gene>
<keyword evidence="3" id="KW-1185">Reference proteome</keyword>
<dbReference type="InterPro" id="IPR001296">
    <property type="entry name" value="Glyco_trans_1"/>
</dbReference>
<accession>A0A0D7W3Y2</accession>
<keyword evidence="2" id="KW-0808">Transferase</keyword>
<dbReference type="InterPro" id="IPR050194">
    <property type="entry name" value="Glycosyltransferase_grp1"/>
</dbReference>
<evidence type="ECO:0000313" key="2">
    <source>
        <dbReference type="EMBL" id="KJD33418.1"/>
    </source>
</evidence>
<dbReference type="OrthoDB" id="139410at2"/>
<dbReference type="SUPFAM" id="SSF53756">
    <property type="entry name" value="UDP-Glycosyltransferase/glycogen phosphorylase"/>
    <property type="match status" value="1"/>
</dbReference>
<dbReference type="PANTHER" id="PTHR45947:SF3">
    <property type="entry name" value="SULFOQUINOVOSYL TRANSFERASE SQD2"/>
    <property type="match status" value="1"/>
</dbReference>
<dbReference type="CDD" id="cd03801">
    <property type="entry name" value="GT4_PimA-like"/>
    <property type="match status" value="1"/>
</dbReference>
<evidence type="ECO:0000259" key="1">
    <source>
        <dbReference type="Pfam" id="PF00534"/>
    </source>
</evidence>
<evidence type="ECO:0000313" key="3">
    <source>
        <dbReference type="Proteomes" id="UP000032361"/>
    </source>
</evidence>
<reference evidence="2 3" key="1">
    <citation type="journal article" date="2015" name="Antonie Van Leeuwenhoek">
        <title>Tamlana nanhaiensis sp. nov., isolated from surface seawater collected from the South China Sea.</title>
        <authorList>
            <person name="Liu X."/>
            <person name="Lai Q."/>
            <person name="Du Y."/>
            <person name="Li G."/>
            <person name="Sun F."/>
            <person name="Shao Z."/>
        </authorList>
    </citation>
    <scope>NUCLEOTIDE SEQUENCE [LARGE SCALE GENOMIC DNA]</scope>
    <source>
        <strain evidence="2 3">FHC16</strain>
    </source>
</reference>
<comment type="caution">
    <text evidence="2">The sequence shown here is derived from an EMBL/GenBank/DDBJ whole genome shotgun (WGS) entry which is preliminary data.</text>
</comment>
<dbReference type="Pfam" id="PF00534">
    <property type="entry name" value="Glycos_transf_1"/>
    <property type="match status" value="1"/>
</dbReference>
<dbReference type="Gene3D" id="3.40.50.2000">
    <property type="entry name" value="Glycogen Phosphorylase B"/>
    <property type="match status" value="2"/>
</dbReference>